<gene>
    <name evidence="12" type="ORF">SAMN04489747_2951</name>
</gene>
<comment type="catalytic activity">
    <reaction evidence="9">
        <text>prephenate + NAD(+) = 3-(4-hydroxyphenyl)pyruvate + CO2 + NADH</text>
        <dbReference type="Rhea" id="RHEA:13869"/>
        <dbReference type="ChEBI" id="CHEBI:16526"/>
        <dbReference type="ChEBI" id="CHEBI:29934"/>
        <dbReference type="ChEBI" id="CHEBI:36242"/>
        <dbReference type="ChEBI" id="CHEBI:57540"/>
        <dbReference type="ChEBI" id="CHEBI:57945"/>
        <dbReference type="EC" id="1.3.1.12"/>
    </reaction>
</comment>
<evidence type="ECO:0000256" key="5">
    <source>
        <dbReference type="ARBA" id="ARBA00022498"/>
    </source>
</evidence>
<keyword evidence="6" id="KW-0560">Oxidoreductase</keyword>
<organism evidence="12 13">
    <name type="scientific">Auraticoccus monumenti</name>
    <dbReference type="NCBI Taxonomy" id="675864"/>
    <lineage>
        <taxon>Bacteria</taxon>
        <taxon>Bacillati</taxon>
        <taxon>Actinomycetota</taxon>
        <taxon>Actinomycetes</taxon>
        <taxon>Propionibacteriales</taxon>
        <taxon>Propionibacteriaceae</taxon>
        <taxon>Auraticoccus</taxon>
    </lineage>
</organism>
<dbReference type="InterPro" id="IPR046825">
    <property type="entry name" value="PDH_C"/>
</dbReference>
<reference evidence="12 13" key="1">
    <citation type="submission" date="2016-10" db="EMBL/GenBank/DDBJ databases">
        <authorList>
            <person name="de Groot N.N."/>
        </authorList>
    </citation>
    <scope>NUCLEOTIDE SEQUENCE [LARGE SCALE GENOMIC DNA]</scope>
    <source>
        <strain evidence="12 13">MON 2.2</strain>
    </source>
</reference>
<evidence type="ECO:0000256" key="6">
    <source>
        <dbReference type="ARBA" id="ARBA00023002"/>
    </source>
</evidence>
<evidence type="ECO:0000256" key="1">
    <source>
        <dbReference type="ARBA" id="ARBA00005067"/>
    </source>
</evidence>
<evidence type="ECO:0000313" key="13">
    <source>
        <dbReference type="Proteomes" id="UP000198546"/>
    </source>
</evidence>
<dbReference type="Gene3D" id="1.10.3660.10">
    <property type="entry name" value="6-phosphogluconate dehydrogenase C-terminal like domain"/>
    <property type="match status" value="1"/>
</dbReference>
<evidence type="ECO:0000256" key="8">
    <source>
        <dbReference type="ARBA" id="ARBA00023141"/>
    </source>
</evidence>
<dbReference type="STRING" id="675864.SAMN04489747_2951"/>
<dbReference type="InterPro" id="IPR036291">
    <property type="entry name" value="NAD(P)-bd_dom_sf"/>
</dbReference>
<comment type="similarity">
    <text evidence="2">Belongs to the prephenate/arogenate dehydrogenase family.</text>
</comment>
<dbReference type="PANTHER" id="PTHR21363">
    <property type="entry name" value="PREPHENATE DEHYDROGENASE"/>
    <property type="match status" value="1"/>
</dbReference>
<evidence type="ECO:0000256" key="2">
    <source>
        <dbReference type="ARBA" id="ARBA00007964"/>
    </source>
</evidence>
<dbReference type="PROSITE" id="PS51257">
    <property type="entry name" value="PROKAR_LIPOPROTEIN"/>
    <property type="match status" value="1"/>
</dbReference>
<keyword evidence="13" id="KW-1185">Reference proteome</keyword>
<dbReference type="Pfam" id="PF20463">
    <property type="entry name" value="PDH_C"/>
    <property type="match status" value="1"/>
</dbReference>
<evidence type="ECO:0000256" key="9">
    <source>
        <dbReference type="ARBA" id="ARBA00049260"/>
    </source>
</evidence>
<feature type="domain" description="ACT" evidence="11">
    <location>
        <begin position="295"/>
        <end position="365"/>
    </location>
</feature>
<evidence type="ECO:0000256" key="3">
    <source>
        <dbReference type="ARBA" id="ARBA00012068"/>
    </source>
</evidence>
<dbReference type="PROSITE" id="PS51671">
    <property type="entry name" value="ACT"/>
    <property type="match status" value="1"/>
</dbReference>
<keyword evidence="8" id="KW-0028">Amino-acid biosynthesis</keyword>
<dbReference type="Proteomes" id="UP000198546">
    <property type="component" value="Chromosome i"/>
</dbReference>
<dbReference type="EMBL" id="LT629688">
    <property type="protein sequence ID" value="SDE26151.1"/>
    <property type="molecule type" value="Genomic_DNA"/>
</dbReference>
<dbReference type="UniPathway" id="UPA00122">
    <property type="reaction ID" value="UER00961"/>
</dbReference>
<sequence length="365" mass="37853">MSRALARSAPVPEPVVVVGTGMVGSSVGCALTEAGFQVHLEDAVPTHAQVAASLGAGTAAPADPAAVGLVVVAVPPRAISAVVADALSRFPAAAVTDVGSVKSRPLAELQQRVDDVSRYVGSHPMAGSHVAGPTAADPFLFLDRTWVVCEHPTADPAAVAAVEALVRACRARLVRMDPVEHDAAVAHVSHLPHLVSSLVAGVLRDLPADHLALAGQGVRDVTRVAAGDPRLWEQIVGMNAEVISVELGALQTRLDALREALGDGPAALTDWLEQGRAGTRRIPGKHGGAHTEWARMVVEIPDAPNALGRLFTDIGDAGLNVEDITIEHDPTRRVGYLSLDVEADTRDTLAALLTDAGWSVEAAGR</sequence>
<dbReference type="SUPFAM" id="SSF51735">
    <property type="entry name" value="NAD(P)-binding Rossmann-fold domains"/>
    <property type="match status" value="1"/>
</dbReference>
<dbReference type="Gene3D" id="3.40.50.720">
    <property type="entry name" value="NAD(P)-binding Rossmann-like Domain"/>
    <property type="match status" value="1"/>
</dbReference>
<evidence type="ECO:0000259" key="11">
    <source>
        <dbReference type="PROSITE" id="PS51671"/>
    </source>
</evidence>
<proteinExistence type="inferred from homology"/>
<evidence type="ECO:0000313" key="12">
    <source>
        <dbReference type="EMBL" id="SDE26151.1"/>
    </source>
</evidence>
<dbReference type="SUPFAM" id="SSF55021">
    <property type="entry name" value="ACT-like"/>
    <property type="match status" value="1"/>
</dbReference>
<keyword evidence="5" id="KW-0827">Tyrosine biosynthesis</keyword>
<evidence type="ECO:0000256" key="4">
    <source>
        <dbReference type="ARBA" id="ARBA00016891"/>
    </source>
</evidence>
<dbReference type="GO" id="GO:0070403">
    <property type="term" value="F:NAD+ binding"/>
    <property type="evidence" value="ECO:0007669"/>
    <property type="project" value="InterPro"/>
</dbReference>
<dbReference type="Pfam" id="PF02153">
    <property type="entry name" value="PDH_N"/>
    <property type="match status" value="1"/>
</dbReference>
<dbReference type="GO" id="GO:0006571">
    <property type="term" value="P:tyrosine biosynthetic process"/>
    <property type="evidence" value="ECO:0007669"/>
    <property type="project" value="UniProtKB-UniPathway"/>
</dbReference>
<dbReference type="InterPro" id="IPR002912">
    <property type="entry name" value="ACT_dom"/>
</dbReference>
<dbReference type="AlphaFoldDB" id="A0A1G7BGA5"/>
<dbReference type="SUPFAM" id="SSF48179">
    <property type="entry name" value="6-phosphogluconate dehydrogenase C-terminal domain-like"/>
    <property type="match status" value="1"/>
</dbReference>
<dbReference type="InterPro" id="IPR003099">
    <property type="entry name" value="Prephen_DH"/>
</dbReference>
<dbReference type="RefSeq" id="WP_231946330.1">
    <property type="nucleotide sequence ID" value="NZ_LT629688.1"/>
</dbReference>
<keyword evidence="8" id="KW-0057">Aromatic amino acid biosynthesis</keyword>
<protein>
    <recommendedName>
        <fullName evidence="4">Prephenate dehydrogenase</fullName>
        <ecNumber evidence="3">1.3.1.12</ecNumber>
    </recommendedName>
</protein>
<dbReference type="InterPro" id="IPR045865">
    <property type="entry name" value="ACT-like_dom_sf"/>
</dbReference>
<dbReference type="GO" id="GO:0004665">
    <property type="term" value="F:prephenate dehydrogenase (NADP+) activity"/>
    <property type="evidence" value="ECO:0007669"/>
    <property type="project" value="InterPro"/>
</dbReference>
<dbReference type="NCBIfam" id="NF005112">
    <property type="entry name" value="PRK06545.2-4"/>
    <property type="match status" value="1"/>
</dbReference>
<evidence type="ECO:0000259" key="10">
    <source>
        <dbReference type="PROSITE" id="PS51176"/>
    </source>
</evidence>
<dbReference type="PANTHER" id="PTHR21363:SF0">
    <property type="entry name" value="PREPHENATE DEHYDROGENASE [NADP(+)]"/>
    <property type="match status" value="1"/>
</dbReference>
<dbReference type="InterPro" id="IPR046826">
    <property type="entry name" value="PDH_N"/>
</dbReference>
<dbReference type="EC" id="1.3.1.12" evidence="3"/>
<dbReference type="InterPro" id="IPR008927">
    <property type="entry name" value="6-PGluconate_DH-like_C_sf"/>
</dbReference>
<dbReference type="PROSITE" id="PS51176">
    <property type="entry name" value="PDH_ADH"/>
    <property type="match status" value="1"/>
</dbReference>
<name>A0A1G7BGA5_9ACTN</name>
<accession>A0A1G7BGA5</accession>
<evidence type="ECO:0000256" key="7">
    <source>
        <dbReference type="ARBA" id="ARBA00023027"/>
    </source>
</evidence>
<feature type="domain" description="Prephenate/arogenate dehydrogenase" evidence="10">
    <location>
        <begin position="13"/>
        <end position="291"/>
    </location>
</feature>
<keyword evidence="7" id="KW-0520">NAD</keyword>
<dbReference type="NCBIfam" id="NF005111">
    <property type="entry name" value="PRK06545.2-3"/>
    <property type="match status" value="1"/>
</dbReference>
<comment type="pathway">
    <text evidence="1">Amino-acid biosynthesis; L-tyrosine biosynthesis; (4-hydroxyphenyl)pyruvate from prephenate (NAD(+) route): step 1/1.</text>
</comment>
<dbReference type="GO" id="GO:0008977">
    <property type="term" value="F:prephenate dehydrogenase (NAD+) activity"/>
    <property type="evidence" value="ECO:0007669"/>
    <property type="project" value="UniProtKB-EC"/>
</dbReference>
<dbReference type="InterPro" id="IPR050812">
    <property type="entry name" value="Preph/Arog_dehydrog"/>
</dbReference>